<comment type="caution">
    <text evidence="1">The sequence shown here is derived from an EMBL/GenBank/DDBJ whole genome shotgun (WGS) entry which is preliminary data.</text>
</comment>
<evidence type="ECO:0000313" key="2">
    <source>
        <dbReference type="Proteomes" id="UP001501556"/>
    </source>
</evidence>
<organism evidence="1 2">
    <name type="scientific">Hymenobacter antarcticus</name>
    <dbReference type="NCBI Taxonomy" id="486270"/>
    <lineage>
        <taxon>Bacteria</taxon>
        <taxon>Pseudomonadati</taxon>
        <taxon>Bacteroidota</taxon>
        <taxon>Cytophagia</taxon>
        <taxon>Cytophagales</taxon>
        <taxon>Hymenobacteraceae</taxon>
        <taxon>Hymenobacter</taxon>
    </lineage>
</organism>
<sequence>MRYLFLAIILLTLIAAGTYVYLGGNREPIVTLETTAAPLYLAGQPFHGAVRDEGFGNLFRQAKEAQARLRGDLANLYLNDPETAHDTIRAFIGLALADTTQPLPAGFRYRVVPAGQRVIAARLTGVSYLLSPNKLYPAALEAVKARKLTQRGDFYLERFGADEASEVWVGVK</sequence>
<gene>
    <name evidence="1" type="ORF">GCM10022407_02830</name>
</gene>
<dbReference type="Proteomes" id="UP001501556">
    <property type="component" value="Unassembled WGS sequence"/>
</dbReference>
<name>A0ABP7P5U7_9BACT</name>
<evidence type="ECO:0000313" key="1">
    <source>
        <dbReference type="EMBL" id="GAA3959080.1"/>
    </source>
</evidence>
<reference evidence="2" key="1">
    <citation type="journal article" date="2019" name="Int. J. Syst. Evol. Microbiol.">
        <title>The Global Catalogue of Microorganisms (GCM) 10K type strain sequencing project: providing services to taxonomists for standard genome sequencing and annotation.</title>
        <authorList>
            <consortium name="The Broad Institute Genomics Platform"/>
            <consortium name="The Broad Institute Genome Sequencing Center for Infectious Disease"/>
            <person name="Wu L."/>
            <person name="Ma J."/>
        </authorList>
    </citation>
    <scope>NUCLEOTIDE SEQUENCE [LARGE SCALE GENOMIC DNA]</scope>
    <source>
        <strain evidence="2">JCM 17217</strain>
    </source>
</reference>
<proteinExistence type="predicted"/>
<evidence type="ECO:0008006" key="3">
    <source>
        <dbReference type="Google" id="ProtNLM"/>
    </source>
</evidence>
<accession>A0ABP7P5U7</accession>
<dbReference type="EMBL" id="BAABDI010000001">
    <property type="protein sequence ID" value="GAA3959080.1"/>
    <property type="molecule type" value="Genomic_DNA"/>
</dbReference>
<protein>
    <recommendedName>
        <fullName evidence="3">GyrI-like small molecule binding domain-containing protein</fullName>
    </recommendedName>
</protein>
<dbReference type="RefSeq" id="WP_345120168.1">
    <property type="nucleotide sequence ID" value="NZ_BAABDI010000001.1"/>
</dbReference>
<keyword evidence="2" id="KW-1185">Reference proteome</keyword>